<feature type="compositionally biased region" description="Polar residues" evidence="4">
    <location>
        <begin position="120"/>
        <end position="150"/>
    </location>
</feature>
<name>A0A1E5RB47_9ASCO</name>
<evidence type="ECO:0000256" key="2">
    <source>
        <dbReference type="ARBA" id="ARBA00022553"/>
    </source>
</evidence>
<comment type="subcellular location">
    <subcellularLocation>
        <location evidence="1">Nucleus</location>
    </subcellularLocation>
</comment>
<dbReference type="InterPro" id="IPR045255">
    <property type="entry name" value="RanBP1-like"/>
</dbReference>
<keyword evidence="2" id="KW-0597">Phosphoprotein</keyword>
<evidence type="ECO:0000256" key="3">
    <source>
        <dbReference type="ARBA" id="ARBA00023242"/>
    </source>
</evidence>
<dbReference type="Gene3D" id="2.30.29.30">
    <property type="entry name" value="Pleckstrin-homology domain (PH domain)/Phosphotyrosine-binding domain (PTB)"/>
    <property type="match status" value="1"/>
</dbReference>
<dbReference type="GO" id="GO:0005634">
    <property type="term" value="C:nucleus"/>
    <property type="evidence" value="ECO:0007669"/>
    <property type="project" value="UniProtKB-SubCell"/>
</dbReference>
<dbReference type="EMBL" id="LPNM01000008">
    <property type="protein sequence ID" value="OEJ84101.1"/>
    <property type="molecule type" value="Genomic_DNA"/>
</dbReference>
<dbReference type="OrthoDB" id="411251at2759"/>
<dbReference type="GO" id="GO:0006611">
    <property type="term" value="P:protein export from nucleus"/>
    <property type="evidence" value="ECO:0007669"/>
    <property type="project" value="UniProtKB-ARBA"/>
</dbReference>
<keyword evidence="3" id="KW-0539">Nucleus</keyword>
<feature type="domain" description="RanBD1" evidence="5">
    <location>
        <begin position="220"/>
        <end position="359"/>
    </location>
</feature>
<feature type="compositionally biased region" description="Low complexity" evidence="4">
    <location>
        <begin position="95"/>
        <end position="108"/>
    </location>
</feature>
<gene>
    <name evidence="6" type="ORF">AWRI3579_g2858</name>
</gene>
<dbReference type="AlphaFoldDB" id="A0A1E5RB47"/>
<reference evidence="7" key="1">
    <citation type="journal article" date="2016" name="Genome Announc.">
        <title>Genome sequences of three species of Hanseniaspora isolated from spontaneous wine fermentations.</title>
        <authorList>
            <person name="Sternes P.R."/>
            <person name="Lee D."/>
            <person name="Kutyna D.R."/>
            <person name="Borneman A.R."/>
        </authorList>
    </citation>
    <scope>NUCLEOTIDE SEQUENCE [LARGE SCALE GENOMIC DNA]</scope>
    <source>
        <strain evidence="7">AWRI3579</strain>
    </source>
</reference>
<organism evidence="6 7">
    <name type="scientific">Hanseniaspora osmophila</name>
    <dbReference type="NCBI Taxonomy" id="56408"/>
    <lineage>
        <taxon>Eukaryota</taxon>
        <taxon>Fungi</taxon>
        <taxon>Dikarya</taxon>
        <taxon>Ascomycota</taxon>
        <taxon>Saccharomycotina</taxon>
        <taxon>Saccharomycetes</taxon>
        <taxon>Saccharomycodales</taxon>
        <taxon>Saccharomycodaceae</taxon>
        <taxon>Hanseniaspora</taxon>
    </lineage>
</organism>
<feature type="compositionally biased region" description="Basic and acidic residues" evidence="4">
    <location>
        <begin position="7"/>
        <end position="89"/>
    </location>
</feature>
<dbReference type="PROSITE" id="PS50196">
    <property type="entry name" value="RANBD1"/>
    <property type="match status" value="1"/>
</dbReference>
<dbReference type="InterPro" id="IPR000156">
    <property type="entry name" value="Ran_bind_dom"/>
</dbReference>
<evidence type="ECO:0000313" key="7">
    <source>
        <dbReference type="Proteomes" id="UP000095728"/>
    </source>
</evidence>
<feature type="compositionally biased region" description="Basic and acidic residues" evidence="4">
    <location>
        <begin position="175"/>
        <end position="225"/>
    </location>
</feature>
<dbReference type="InterPro" id="IPR011993">
    <property type="entry name" value="PH-like_dom_sf"/>
</dbReference>
<dbReference type="PANTHER" id="PTHR23138">
    <property type="entry name" value="RAN BINDING PROTEIN"/>
    <property type="match status" value="1"/>
</dbReference>
<evidence type="ECO:0000256" key="4">
    <source>
        <dbReference type="SAM" id="MobiDB-lite"/>
    </source>
</evidence>
<feature type="region of interest" description="Disordered" evidence="4">
    <location>
        <begin position="1"/>
        <end position="161"/>
    </location>
</feature>
<evidence type="ECO:0000313" key="6">
    <source>
        <dbReference type="EMBL" id="OEJ84101.1"/>
    </source>
</evidence>
<comment type="caution">
    <text evidence="6">The sequence shown here is derived from an EMBL/GenBank/DDBJ whole genome shotgun (WGS) entry which is preliminary data.</text>
</comment>
<dbReference type="InParanoid" id="A0A1E5RB47"/>
<sequence length="359" mass="39467">MSVQQQDAKEDKSNTIKESQAKPKADVKPEQLLEKNHKKRPHEDGKADTDNGDQLKDNNSEHDVVTKKKPHLDKLSDPLVNDTKEDTSKQPKIAFGASSPFSSGFGLSTTGQKPFGSFGSFGTVQSPNAFLQTSSSEFNSNNDGAVNSSKTETKTFPSFGASMSFGAGFGVLKKSEEDGAESKNKTEEESVKEEDKKEEGNTQETTKEKKEDDKEDSKSSTKEVSIKPSEAQLTAQEVKSGEEDDIIKFQSNAKLYELIDIKEGWKERGVGPLHVNESKESGKSRIIMRNKALLNVILNLPLIKGFQVHKGFPGSVQGDKFIRIVAVNENQKPVQYAIKVGRVESIDELVECINAALQK</sequence>
<dbReference type="FunFam" id="2.30.29.30:FF:000454">
    <property type="entry name" value="Ran-specific GTPase-activating protein 2"/>
    <property type="match status" value="1"/>
</dbReference>
<protein>
    <submittedName>
        <fullName evidence="6">Ran-specific GTPase-activating protein 2</fullName>
    </submittedName>
</protein>
<dbReference type="Pfam" id="PF00638">
    <property type="entry name" value="Ran_BP1"/>
    <property type="match status" value="1"/>
</dbReference>
<evidence type="ECO:0000259" key="5">
    <source>
        <dbReference type="PROSITE" id="PS50196"/>
    </source>
</evidence>
<evidence type="ECO:0000256" key="1">
    <source>
        <dbReference type="ARBA" id="ARBA00004123"/>
    </source>
</evidence>
<dbReference type="GO" id="GO:0006607">
    <property type="term" value="P:NLS-bearing protein import into nucleus"/>
    <property type="evidence" value="ECO:0007669"/>
    <property type="project" value="TreeGrafter"/>
</dbReference>
<dbReference type="STRING" id="56408.A0A1E5RB47"/>
<dbReference type="PANTHER" id="PTHR23138:SF142">
    <property type="entry name" value="RAN-BINDING PROTEIN 3B-RELATED"/>
    <property type="match status" value="1"/>
</dbReference>
<dbReference type="FunCoup" id="A0A1E5RB47">
    <property type="interactions" value="183"/>
</dbReference>
<feature type="region of interest" description="Disordered" evidence="4">
    <location>
        <begin position="175"/>
        <end position="240"/>
    </location>
</feature>
<dbReference type="SUPFAM" id="SSF50729">
    <property type="entry name" value="PH domain-like"/>
    <property type="match status" value="1"/>
</dbReference>
<accession>A0A1E5RB47</accession>
<dbReference type="Proteomes" id="UP000095728">
    <property type="component" value="Unassembled WGS sequence"/>
</dbReference>
<proteinExistence type="predicted"/>
<keyword evidence="7" id="KW-1185">Reference proteome</keyword>
<dbReference type="SMART" id="SM00160">
    <property type="entry name" value="RanBD"/>
    <property type="match status" value="1"/>
</dbReference>